<evidence type="ECO:0000256" key="1">
    <source>
        <dbReference type="SAM" id="Phobius"/>
    </source>
</evidence>
<dbReference type="InterPro" id="IPR056005">
    <property type="entry name" value="DUF7583"/>
</dbReference>
<keyword evidence="2" id="KW-0732">Signal</keyword>
<keyword evidence="1" id="KW-1133">Transmembrane helix</keyword>
<dbReference type="Pfam" id="PF24490">
    <property type="entry name" value="DUF7585"/>
    <property type="match status" value="1"/>
</dbReference>
<keyword evidence="1" id="KW-0472">Membrane</keyword>
<dbReference type="InterPro" id="IPR056006">
    <property type="entry name" value="DUF7584"/>
</dbReference>
<reference evidence="7" key="1">
    <citation type="submission" date="2024-02" db="UniProtKB">
        <authorList>
            <consortium name="WormBaseParasite"/>
        </authorList>
    </citation>
    <scope>IDENTIFICATION</scope>
</reference>
<protein>
    <submittedName>
        <fullName evidence="7">Uncharacterized protein</fullName>
    </submittedName>
</protein>
<dbReference type="WBParaSite" id="TCONS_00002049.p1">
    <property type="protein sequence ID" value="TCONS_00002049.p1"/>
    <property type="gene ID" value="XLOC_001948"/>
</dbReference>
<dbReference type="AlphaFoldDB" id="A0AAF5CWH1"/>
<accession>A0AAF5CWH1</accession>
<proteinExistence type="predicted"/>
<evidence type="ECO:0000259" key="5">
    <source>
        <dbReference type="Pfam" id="PF24490"/>
    </source>
</evidence>
<feature type="domain" description="DUF7583" evidence="3">
    <location>
        <begin position="331"/>
        <end position="429"/>
    </location>
</feature>
<evidence type="ECO:0000256" key="2">
    <source>
        <dbReference type="SAM" id="SignalP"/>
    </source>
</evidence>
<evidence type="ECO:0000259" key="4">
    <source>
        <dbReference type="Pfam" id="PF24488"/>
    </source>
</evidence>
<feature type="domain" description="DUF7584" evidence="4">
    <location>
        <begin position="222"/>
        <end position="329"/>
    </location>
</feature>
<name>A0AAF5CWH1_STRER</name>
<feature type="chain" id="PRO_5042061252" evidence="2">
    <location>
        <begin position="28"/>
        <end position="538"/>
    </location>
</feature>
<dbReference type="Proteomes" id="UP000035681">
    <property type="component" value="Unplaced"/>
</dbReference>
<feature type="domain" description="DUF7585" evidence="5">
    <location>
        <begin position="27"/>
        <end position="219"/>
    </location>
</feature>
<feature type="signal peptide" evidence="2">
    <location>
        <begin position="1"/>
        <end position="27"/>
    </location>
</feature>
<sequence length="538" mass="61190">MFPHFQLSTIAWLLLHFLDCSYQTTYGEFFPSVPGEVTGQSFPVTLKTNASSDLVIVKCPAPQYKHTKTNDRFVQNEKLRDMDIFYYTDDKVFAWAPMLYNSSGPNFIHCGDLDVRKIDSSGFDDYEWTYNLNWEKQPDPMQIAKPKTISTKIYKVANKCGDSEKSVVVYHKNKENSIQKFELEDKVSAHVNDLFYYFLKPANDDGMEVKTPCAIIRAVNEPPEILIKGLTSTPIIFKGLDIHVIKQKKPLGSYSIELSMGNEASISDYYKGEEVKMKRMMYTRTGIEEIPSSNEVVTSSFSIQGYQLLKFSYDCPTTDGTEMISRIFYLGPESENYVFPNENTVYLSNETAIQPNCSIQRITFGYLDSVTVSGITTNLNDLMDDGATKNSFKRVKDFVFMVDAKEDKVTLECFYITPNGNVTFVKTFLKGKKVFIGRNDKGEEIYDVKSNDDISKEYEKNKELETQNKSLLSKLKSKIGPIGAYAVIIIIALVALTIILVVGILLYKKFVKEWIAKKGFFKKNEDEPKVAGKKKSVN</sequence>
<dbReference type="Pfam" id="PF24486">
    <property type="entry name" value="DUF7583"/>
    <property type="match status" value="1"/>
</dbReference>
<evidence type="ECO:0000259" key="3">
    <source>
        <dbReference type="Pfam" id="PF24486"/>
    </source>
</evidence>
<dbReference type="Pfam" id="PF24488">
    <property type="entry name" value="DUF7584"/>
    <property type="match status" value="1"/>
</dbReference>
<organism evidence="6 7">
    <name type="scientific">Strongyloides stercoralis</name>
    <name type="common">Threadworm</name>
    <dbReference type="NCBI Taxonomy" id="6248"/>
    <lineage>
        <taxon>Eukaryota</taxon>
        <taxon>Metazoa</taxon>
        <taxon>Ecdysozoa</taxon>
        <taxon>Nematoda</taxon>
        <taxon>Chromadorea</taxon>
        <taxon>Rhabditida</taxon>
        <taxon>Tylenchina</taxon>
        <taxon>Panagrolaimomorpha</taxon>
        <taxon>Strongyloidoidea</taxon>
        <taxon>Strongyloididae</taxon>
        <taxon>Strongyloides</taxon>
    </lineage>
</organism>
<keyword evidence="6" id="KW-1185">Reference proteome</keyword>
<feature type="transmembrane region" description="Helical" evidence="1">
    <location>
        <begin position="482"/>
        <end position="507"/>
    </location>
</feature>
<evidence type="ECO:0000313" key="6">
    <source>
        <dbReference type="Proteomes" id="UP000035681"/>
    </source>
</evidence>
<evidence type="ECO:0000313" key="7">
    <source>
        <dbReference type="WBParaSite" id="TCONS_00002049.p1"/>
    </source>
</evidence>
<keyword evidence="1" id="KW-0812">Transmembrane</keyword>
<dbReference type="InterPro" id="IPR056007">
    <property type="entry name" value="DUF7585"/>
</dbReference>